<name>A0A514CSR3_9CAUD</name>
<dbReference type="EMBL" id="MN094788">
    <property type="protein sequence ID" value="QDH83512.1"/>
    <property type="molecule type" value="Genomic_DNA"/>
</dbReference>
<dbReference type="KEGG" id="vg:56135969"/>
<sequence>MKKAPKTPRTSSALRKQKETAADYAARDVWPYLVRLTGATARIECYSDDSILEKLEAGVKGKEFTIVAGPKDAFHNGFNLSNVLQVVTEVGGHHIWPPLAKKPATKTAQVTFTIETYSLGTFQYQAECIDQLLELLSDEGVFPSDCSLNNDGDDVDVADMDEDDLAVSLSDVKAIRAAGLTVWENSKPQRAKKVRRPAVTSEGASEIELKRWFDLGTGEFFDYRDNPQYRAILNLKRQTFKSLVYNILTGSRCKVETEIDGFQIKVGEPYEDVDGHLAVDGRLFAAHYDVAGVTMSFALGQGVEGKSWVKCAEDQTDNSGEASQSLYSKGRSLEIDMETLMAEFLPKTKAWF</sequence>
<dbReference type="GeneID" id="56135969"/>
<accession>A0A514CSR3</accession>
<evidence type="ECO:0000313" key="2">
    <source>
        <dbReference type="Proteomes" id="UP000320799"/>
    </source>
</evidence>
<reference evidence="1 2" key="1">
    <citation type="submission" date="2019-06" db="EMBL/GenBank/DDBJ databases">
        <authorList>
            <person name="Kincaid V.D."/>
            <person name="Fuller A."/>
            <person name="Hodges K."/>
            <person name="Bansal M."/>
            <person name="Essig J."/>
            <person name="Johnson A."/>
        </authorList>
    </citation>
    <scope>NUCLEOTIDE SEQUENCE [LARGE SCALE GENOMIC DNA]</scope>
</reference>
<dbReference type="Proteomes" id="UP000320799">
    <property type="component" value="Segment"/>
</dbReference>
<protein>
    <submittedName>
        <fullName evidence="1">Uncharacterized protein</fullName>
    </submittedName>
</protein>
<keyword evidence="2" id="KW-1185">Reference proteome</keyword>
<evidence type="ECO:0000313" key="1">
    <source>
        <dbReference type="EMBL" id="QDH83512.1"/>
    </source>
</evidence>
<proteinExistence type="predicted"/>
<organism evidence="1 2">
    <name type="scientific">Achromobacter phage Motura</name>
    <dbReference type="NCBI Taxonomy" id="2591403"/>
    <lineage>
        <taxon>Viruses</taxon>
        <taxon>Duplodnaviria</taxon>
        <taxon>Heunggongvirae</taxon>
        <taxon>Uroviricota</taxon>
        <taxon>Caudoviricetes</taxon>
        <taxon>Moturavirus</taxon>
        <taxon>Moturavirus motura</taxon>
    </lineage>
</organism>
<dbReference type="RefSeq" id="YP_009903693.1">
    <property type="nucleotide sequence ID" value="NC_049849.1"/>
</dbReference>